<evidence type="ECO:0000313" key="2">
    <source>
        <dbReference type="EMBL" id="MFC7299920.1"/>
    </source>
</evidence>
<feature type="domain" description="Malonyl-CoA:ACP transacylase (MAT)" evidence="1">
    <location>
        <begin position="8"/>
        <end position="308"/>
    </location>
</feature>
<keyword evidence="3" id="KW-1185">Reference proteome</keyword>
<dbReference type="InterPro" id="IPR014043">
    <property type="entry name" value="Acyl_transferase_dom"/>
</dbReference>
<protein>
    <submittedName>
        <fullName evidence="2">ACP S-malonyltransferase</fullName>
        <ecNumber evidence="2">2.3.1.39</ecNumber>
    </submittedName>
</protein>
<gene>
    <name evidence="2" type="ORF">ACFQO0_15890</name>
</gene>
<dbReference type="InterPro" id="IPR001227">
    <property type="entry name" value="Ac_transferase_dom_sf"/>
</dbReference>
<dbReference type="Proteomes" id="UP001596379">
    <property type="component" value="Unassembled WGS sequence"/>
</dbReference>
<dbReference type="RefSeq" id="WP_382236560.1">
    <property type="nucleotide sequence ID" value="NZ_JBHTCC010000005.1"/>
</dbReference>
<dbReference type="Gene3D" id="3.40.366.10">
    <property type="entry name" value="Malonyl-Coenzyme A Acyl Carrier Protein, domain 2"/>
    <property type="match status" value="1"/>
</dbReference>
<dbReference type="EMBL" id="JBHTCC010000005">
    <property type="protein sequence ID" value="MFC7299920.1"/>
    <property type="molecule type" value="Genomic_DNA"/>
</dbReference>
<dbReference type="InterPro" id="IPR050858">
    <property type="entry name" value="Mal-CoA-ACP_Trans/PKS_FabD"/>
</dbReference>
<dbReference type="GO" id="GO:0004314">
    <property type="term" value="F:[acyl-carrier-protein] S-malonyltransferase activity"/>
    <property type="evidence" value="ECO:0007669"/>
    <property type="project" value="UniProtKB-EC"/>
</dbReference>
<sequence>MTNRIAILCSGQAGQHAGMFDLIREDEHASRLLQAWQLEELCAYPLHEILSSEQLLFSNPIAQPLVVAAQLAAWEIIRSLISRPVITAGYSIGELASWSVAGAIAPDKVIRLAAMRAQLLQACIAPGQPQLMLAISLSHAVTKMADIESLLHAHGFYIAIEVAEDAVISGGLLAHADALEKAVTAAGGKVTRLPIEIASHTPWMKAAVPAFEMAVQESGMSAPHFPVLAGISGARLHDKNAAATALSRQLAEPIRWQAVMDSVHEAGATMVIELGPGAALSKMLKTRYPHMQCRSISEFKALSGLKRWLQQAEE</sequence>
<keyword evidence="2" id="KW-0012">Acyltransferase</keyword>
<dbReference type="Pfam" id="PF00698">
    <property type="entry name" value="Acyl_transf_1"/>
    <property type="match status" value="1"/>
</dbReference>
<dbReference type="SUPFAM" id="SSF52151">
    <property type="entry name" value="FabD/lysophospholipase-like"/>
    <property type="match status" value="1"/>
</dbReference>
<dbReference type="EC" id="2.3.1.39" evidence="2"/>
<comment type="caution">
    <text evidence="2">The sequence shown here is derived from an EMBL/GenBank/DDBJ whole genome shotgun (WGS) entry which is preliminary data.</text>
</comment>
<proteinExistence type="predicted"/>
<reference evidence="3" key="1">
    <citation type="journal article" date="2019" name="Int. J. Syst. Evol. Microbiol.">
        <title>The Global Catalogue of Microorganisms (GCM) 10K type strain sequencing project: providing services to taxonomists for standard genome sequencing and annotation.</title>
        <authorList>
            <consortium name="The Broad Institute Genomics Platform"/>
            <consortium name="The Broad Institute Genome Sequencing Center for Infectious Disease"/>
            <person name="Wu L."/>
            <person name="Ma J."/>
        </authorList>
    </citation>
    <scope>NUCLEOTIDE SEQUENCE [LARGE SCALE GENOMIC DNA]</scope>
    <source>
        <strain evidence="3">CCUG 36956</strain>
    </source>
</reference>
<accession>A0ABW2J8S4</accession>
<name>A0ABW2J8S4_9BURK</name>
<dbReference type="PANTHER" id="PTHR42681">
    <property type="entry name" value="MALONYL-COA-ACYL CARRIER PROTEIN TRANSACYLASE, MITOCHONDRIAL"/>
    <property type="match status" value="1"/>
</dbReference>
<evidence type="ECO:0000259" key="1">
    <source>
        <dbReference type="SMART" id="SM00827"/>
    </source>
</evidence>
<dbReference type="PANTHER" id="PTHR42681:SF6">
    <property type="entry name" value="BLL0263 PROTEIN"/>
    <property type="match status" value="1"/>
</dbReference>
<organism evidence="2 3">
    <name type="scientific">Herminiimonas aquatilis</name>
    <dbReference type="NCBI Taxonomy" id="345342"/>
    <lineage>
        <taxon>Bacteria</taxon>
        <taxon>Pseudomonadati</taxon>
        <taxon>Pseudomonadota</taxon>
        <taxon>Betaproteobacteria</taxon>
        <taxon>Burkholderiales</taxon>
        <taxon>Oxalobacteraceae</taxon>
        <taxon>Herminiimonas</taxon>
    </lineage>
</organism>
<keyword evidence="2" id="KW-0808">Transferase</keyword>
<evidence type="ECO:0000313" key="3">
    <source>
        <dbReference type="Proteomes" id="UP001596379"/>
    </source>
</evidence>
<dbReference type="Gene3D" id="3.30.70.250">
    <property type="entry name" value="Malonyl-CoA ACP transacylase, ACP-binding"/>
    <property type="match status" value="1"/>
</dbReference>
<dbReference type="InterPro" id="IPR016035">
    <property type="entry name" value="Acyl_Trfase/lysoPLipase"/>
</dbReference>
<dbReference type="SMART" id="SM00827">
    <property type="entry name" value="PKS_AT"/>
    <property type="match status" value="1"/>
</dbReference>